<dbReference type="Proteomes" id="UP001159364">
    <property type="component" value="Linkage Group LG01"/>
</dbReference>
<dbReference type="InterPro" id="IPR012334">
    <property type="entry name" value="Pectin_lyas_fold"/>
</dbReference>
<evidence type="ECO:0000256" key="8">
    <source>
        <dbReference type="ARBA" id="ARBA00023180"/>
    </source>
</evidence>
<keyword evidence="8" id="KW-0325">Glycoprotein</keyword>
<evidence type="ECO:0000256" key="1">
    <source>
        <dbReference type="ARBA" id="ARBA00004191"/>
    </source>
</evidence>
<evidence type="ECO:0000256" key="11">
    <source>
        <dbReference type="PROSITE-ProRule" id="PRU10040"/>
    </source>
</evidence>
<dbReference type="PANTHER" id="PTHR31321">
    <property type="entry name" value="ACYL-COA THIOESTER HYDROLASE YBHC-RELATED"/>
    <property type="match status" value="1"/>
</dbReference>
<accession>A0AAV8U754</accession>
<evidence type="ECO:0000256" key="9">
    <source>
        <dbReference type="ARBA" id="ARBA00047928"/>
    </source>
</evidence>
<dbReference type="FunFam" id="2.160.20.10:FF:000013">
    <property type="entry name" value="Pectinesterase"/>
    <property type="match status" value="1"/>
</dbReference>
<evidence type="ECO:0000256" key="12">
    <source>
        <dbReference type="RuleBase" id="RU000589"/>
    </source>
</evidence>
<feature type="domain" description="Pectinesterase catalytic" evidence="13">
    <location>
        <begin position="41"/>
        <end position="320"/>
    </location>
</feature>
<dbReference type="PANTHER" id="PTHR31321:SF76">
    <property type="entry name" value="PECTINESTERASE 10-RELATED"/>
    <property type="match status" value="1"/>
</dbReference>
<gene>
    <name evidence="14" type="ORF">K2173_009440</name>
</gene>
<feature type="active site" evidence="11">
    <location>
        <position position="190"/>
    </location>
</feature>
<feature type="chain" id="PRO_5043085459" description="Pectinesterase" evidence="12">
    <location>
        <begin position="25"/>
        <end position="329"/>
    </location>
</feature>
<dbReference type="InterPro" id="IPR000070">
    <property type="entry name" value="Pectinesterase_cat"/>
</dbReference>
<dbReference type="AlphaFoldDB" id="A0AAV8U754"/>
<dbReference type="SUPFAM" id="SSF51126">
    <property type="entry name" value="Pectin lyase-like"/>
    <property type="match status" value="1"/>
</dbReference>
<proteinExistence type="inferred from homology"/>
<dbReference type="InterPro" id="IPR033131">
    <property type="entry name" value="Pectinesterase_Asp_AS"/>
</dbReference>
<sequence>MLLPRRLLLCLALLIGFKLVPTDAKSNGRRGKSFHYKVMHVDQSGNGDFNTVQAAIDSVPSDNKQWFCIYITAGTYREKVKIPYDKPYIILKGAGKKKTYIVWGDHESTVESPTFMSLADNIIAKSITFVNSYNFPLNSNSNPRLPAVAAMITGDKSAFYRCGFYSVQDTLWDEQGRHYFKRCTIQGSVDFIFGGGQSIYEGCAIHVLEGGYITAQGRTNPNDSNGFVFKGCRVSGKGPAFLGRAWRGYARVIFYNSMFEDIIDPLGWSAWNCVGHEDQITFVEENNYGAGANTTGRVKWLKKLSPGSMEQFTGMSFINDQNWIQKQPF</sequence>
<evidence type="ECO:0000256" key="6">
    <source>
        <dbReference type="ARBA" id="ARBA00022801"/>
    </source>
</evidence>
<evidence type="ECO:0000256" key="7">
    <source>
        <dbReference type="ARBA" id="ARBA00023085"/>
    </source>
</evidence>
<organism evidence="14 15">
    <name type="scientific">Erythroxylum novogranatense</name>
    <dbReference type="NCBI Taxonomy" id="1862640"/>
    <lineage>
        <taxon>Eukaryota</taxon>
        <taxon>Viridiplantae</taxon>
        <taxon>Streptophyta</taxon>
        <taxon>Embryophyta</taxon>
        <taxon>Tracheophyta</taxon>
        <taxon>Spermatophyta</taxon>
        <taxon>Magnoliopsida</taxon>
        <taxon>eudicotyledons</taxon>
        <taxon>Gunneridae</taxon>
        <taxon>Pentapetalae</taxon>
        <taxon>rosids</taxon>
        <taxon>fabids</taxon>
        <taxon>Malpighiales</taxon>
        <taxon>Erythroxylaceae</taxon>
        <taxon>Erythroxylum</taxon>
    </lineage>
</organism>
<comment type="catalytic activity">
    <reaction evidence="9 12">
        <text>[(1-&gt;4)-alpha-D-galacturonosyl methyl ester](n) + n H2O = [(1-&gt;4)-alpha-D-galacturonosyl](n) + n methanol + n H(+)</text>
        <dbReference type="Rhea" id="RHEA:22380"/>
        <dbReference type="Rhea" id="RHEA-COMP:14570"/>
        <dbReference type="Rhea" id="RHEA-COMP:14573"/>
        <dbReference type="ChEBI" id="CHEBI:15377"/>
        <dbReference type="ChEBI" id="CHEBI:15378"/>
        <dbReference type="ChEBI" id="CHEBI:17790"/>
        <dbReference type="ChEBI" id="CHEBI:140522"/>
        <dbReference type="ChEBI" id="CHEBI:140523"/>
        <dbReference type="EC" id="3.1.1.11"/>
    </reaction>
</comment>
<evidence type="ECO:0000256" key="4">
    <source>
        <dbReference type="ARBA" id="ARBA00013229"/>
    </source>
</evidence>
<dbReference type="PROSITE" id="PS00503">
    <property type="entry name" value="PECTINESTERASE_2"/>
    <property type="match status" value="1"/>
</dbReference>
<comment type="function">
    <text evidence="10">Acts in the modification of cell walls via demethylesterification of cell wall pectin.</text>
</comment>
<evidence type="ECO:0000259" key="13">
    <source>
        <dbReference type="Pfam" id="PF01095"/>
    </source>
</evidence>
<keyword evidence="6 12" id="KW-0378">Hydrolase</keyword>
<comment type="caution">
    <text evidence="14">The sequence shown here is derived from an EMBL/GenBank/DDBJ whole genome shotgun (WGS) entry which is preliminary data.</text>
</comment>
<dbReference type="Pfam" id="PF01095">
    <property type="entry name" value="Pectinesterase"/>
    <property type="match status" value="1"/>
</dbReference>
<dbReference type="Gene3D" id="2.160.20.10">
    <property type="entry name" value="Single-stranded right-handed beta-helix, Pectin lyase-like"/>
    <property type="match status" value="1"/>
</dbReference>
<name>A0AAV8U754_9ROSI</name>
<keyword evidence="5" id="KW-0134">Cell wall</keyword>
<evidence type="ECO:0000313" key="14">
    <source>
        <dbReference type="EMBL" id="KAJ8774009.1"/>
    </source>
</evidence>
<feature type="signal peptide" evidence="12">
    <location>
        <begin position="1"/>
        <end position="24"/>
    </location>
</feature>
<dbReference type="GO" id="GO:0030599">
    <property type="term" value="F:pectinesterase activity"/>
    <property type="evidence" value="ECO:0007669"/>
    <property type="project" value="UniProtKB-UniRule"/>
</dbReference>
<keyword evidence="12" id="KW-0732">Signal</keyword>
<dbReference type="InterPro" id="IPR011050">
    <property type="entry name" value="Pectin_lyase_fold/virulence"/>
</dbReference>
<comment type="similarity">
    <text evidence="3">Belongs to the pectinesterase family.</text>
</comment>
<keyword evidence="7 12" id="KW-0063">Aspartyl esterase</keyword>
<protein>
    <recommendedName>
        <fullName evidence="4 12">Pectinesterase</fullName>
        <ecNumber evidence="4 12">3.1.1.11</ecNumber>
    </recommendedName>
</protein>
<evidence type="ECO:0000256" key="5">
    <source>
        <dbReference type="ARBA" id="ARBA00022512"/>
    </source>
</evidence>
<dbReference type="GO" id="GO:0045490">
    <property type="term" value="P:pectin catabolic process"/>
    <property type="evidence" value="ECO:0007669"/>
    <property type="project" value="UniProtKB-UniRule"/>
</dbReference>
<evidence type="ECO:0000256" key="10">
    <source>
        <dbReference type="ARBA" id="ARBA00057335"/>
    </source>
</evidence>
<evidence type="ECO:0000256" key="3">
    <source>
        <dbReference type="ARBA" id="ARBA00008891"/>
    </source>
</evidence>
<evidence type="ECO:0000256" key="2">
    <source>
        <dbReference type="ARBA" id="ARBA00005184"/>
    </source>
</evidence>
<comment type="pathway">
    <text evidence="2 12">Glycan metabolism; pectin degradation; 2-dehydro-3-deoxy-D-gluconate from pectin: step 1/5.</text>
</comment>
<comment type="subcellular location">
    <subcellularLocation>
        <location evidence="1">Secreted</location>
        <location evidence="1">Cell wall</location>
    </subcellularLocation>
</comment>
<dbReference type="GO" id="GO:0042545">
    <property type="term" value="P:cell wall modification"/>
    <property type="evidence" value="ECO:0007669"/>
    <property type="project" value="UniProtKB-UniRule"/>
</dbReference>
<reference evidence="14 15" key="1">
    <citation type="submission" date="2021-09" db="EMBL/GenBank/DDBJ databases">
        <title>Genomic insights and catalytic innovation underlie evolution of tropane alkaloids biosynthesis.</title>
        <authorList>
            <person name="Wang Y.-J."/>
            <person name="Tian T."/>
            <person name="Huang J.-P."/>
            <person name="Huang S.-X."/>
        </authorList>
    </citation>
    <scope>NUCLEOTIDE SEQUENCE [LARGE SCALE GENOMIC DNA]</scope>
    <source>
        <strain evidence="14">KIB-2018</strain>
        <tissue evidence="14">Leaf</tissue>
    </source>
</reference>
<keyword evidence="5" id="KW-0964">Secreted</keyword>
<keyword evidence="15" id="KW-1185">Reference proteome</keyword>
<dbReference type="EMBL" id="JAIWQS010000001">
    <property type="protein sequence ID" value="KAJ8774009.1"/>
    <property type="molecule type" value="Genomic_DNA"/>
</dbReference>
<dbReference type="EC" id="3.1.1.11" evidence="4 12"/>
<evidence type="ECO:0000313" key="15">
    <source>
        <dbReference type="Proteomes" id="UP001159364"/>
    </source>
</evidence>